<feature type="region of interest" description="Disordered" evidence="1">
    <location>
        <begin position="660"/>
        <end position="691"/>
    </location>
</feature>
<keyword evidence="3" id="KW-1185">Reference proteome</keyword>
<feature type="region of interest" description="Disordered" evidence="1">
    <location>
        <begin position="207"/>
        <end position="232"/>
    </location>
</feature>
<dbReference type="EMBL" id="JAXCGZ010009153">
    <property type="protein sequence ID" value="KAK7077353.1"/>
    <property type="molecule type" value="Genomic_DNA"/>
</dbReference>
<feature type="compositionally biased region" description="Polar residues" evidence="1">
    <location>
        <begin position="375"/>
        <end position="384"/>
    </location>
</feature>
<evidence type="ECO:0000313" key="3">
    <source>
        <dbReference type="Proteomes" id="UP001381693"/>
    </source>
</evidence>
<feature type="compositionally biased region" description="Low complexity" evidence="1">
    <location>
        <begin position="457"/>
        <end position="489"/>
    </location>
</feature>
<proteinExistence type="predicted"/>
<dbReference type="AlphaFoldDB" id="A0AAN8XBD7"/>
<protein>
    <submittedName>
        <fullName evidence="2">Uncharacterized protein</fullName>
    </submittedName>
</protein>
<feature type="compositionally biased region" description="Low complexity" evidence="1">
    <location>
        <begin position="46"/>
        <end position="69"/>
    </location>
</feature>
<feature type="compositionally biased region" description="Polar residues" evidence="1">
    <location>
        <begin position="23"/>
        <end position="44"/>
    </location>
</feature>
<feature type="region of interest" description="Disordered" evidence="1">
    <location>
        <begin position="625"/>
        <end position="646"/>
    </location>
</feature>
<feature type="region of interest" description="Disordered" evidence="1">
    <location>
        <begin position="348"/>
        <end position="412"/>
    </location>
</feature>
<name>A0AAN8XBD7_HALRR</name>
<feature type="compositionally biased region" description="Low complexity" evidence="1">
    <location>
        <begin position="515"/>
        <end position="534"/>
    </location>
</feature>
<feature type="compositionally biased region" description="Low complexity" evidence="1">
    <location>
        <begin position="207"/>
        <end position="216"/>
    </location>
</feature>
<feature type="region of interest" description="Disordered" evidence="1">
    <location>
        <begin position="710"/>
        <end position="738"/>
    </location>
</feature>
<feature type="compositionally biased region" description="Low complexity" evidence="1">
    <location>
        <begin position="266"/>
        <end position="295"/>
    </location>
</feature>
<feature type="region of interest" description="Disordered" evidence="1">
    <location>
        <begin position="22"/>
        <end position="69"/>
    </location>
</feature>
<evidence type="ECO:0000313" key="2">
    <source>
        <dbReference type="EMBL" id="KAK7077353.1"/>
    </source>
</evidence>
<comment type="caution">
    <text evidence="2">The sequence shown here is derived from an EMBL/GenBank/DDBJ whole genome shotgun (WGS) entry which is preliminary data.</text>
</comment>
<feature type="compositionally biased region" description="Low complexity" evidence="1">
    <location>
        <begin position="363"/>
        <end position="374"/>
    </location>
</feature>
<feature type="region of interest" description="Disordered" evidence="1">
    <location>
        <begin position="510"/>
        <end position="552"/>
    </location>
</feature>
<feature type="region of interest" description="Disordered" evidence="1">
    <location>
        <begin position="457"/>
        <end position="492"/>
    </location>
</feature>
<accession>A0AAN8XBD7</accession>
<gene>
    <name evidence="2" type="ORF">SK128_007862</name>
</gene>
<dbReference type="Proteomes" id="UP001381693">
    <property type="component" value="Unassembled WGS sequence"/>
</dbReference>
<reference evidence="2 3" key="1">
    <citation type="submission" date="2023-11" db="EMBL/GenBank/DDBJ databases">
        <title>Halocaridina rubra genome assembly.</title>
        <authorList>
            <person name="Smith C."/>
        </authorList>
    </citation>
    <scope>NUCLEOTIDE SEQUENCE [LARGE SCALE GENOMIC DNA]</scope>
    <source>
        <strain evidence="2">EP-1</strain>
        <tissue evidence="2">Whole</tissue>
    </source>
</reference>
<feature type="non-terminal residue" evidence="2">
    <location>
        <position position="1"/>
    </location>
</feature>
<evidence type="ECO:0000256" key="1">
    <source>
        <dbReference type="SAM" id="MobiDB-lite"/>
    </source>
</evidence>
<organism evidence="2 3">
    <name type="scientific">Halocaridina rubra</name>
    <name type="common">Hawaiian red shrimp</name>
    <dbReference type="NCBI Taxonomy" id="373956"/>
    <lineage>
        <taxon>Eukaryota</taxon>
        <taxon>Metazoa</taxon>
        <taxon>Ecdysozoa</taxon>
        <taxon>Arthropoda</taxon>
        <taxon>Crustacea</taxon>
        <taxon>Multicrustacea</taxon>
        <taxon>Malacostraca</taxon>
        <taxon>Eumalacostraca</taxon>
        <taxon>Eucarida</taxon>
        <taxon>Decapoda</taxon>
        <taxon>Pleocyemata</taxon>
        <taxon>Caridea</taxon>
        <taxon>Atyoidea</taxon>
        <taxon>Atyidae</taxon>
        <taxon>Halocaridina</taxon>
    </lineage>
</organism>
<feature type="region of interest" description="Disordered" evidence="1">
    <location>
        <begin position="257"/>
        <end position="301"/>
    </location>
</feature>
<sequence>VPLKGWIPVSMLHQIAFSGATPEHQTPVVQSQGPQQQALRNHSAIQPPQVSQNVQSQQQHHQQPAPHQLQPVLQQSQQKLYQLSNQQLQQQQQHPIVQQQVVRHTQQNQVYKQAATPCVTKPVSFASSPNIRGSDFRQIKPQENNINKMNNIVGVADDKKRYEAMGARPKILGNFQPITGKGVGIVEDEKSAKHRARSILASAIPVSPVSSGPSTPCGISVTKSSSSSSLPKGYVPITSTVLTPVNFRPPFVAHKRPSALKHHIVQSSKQGHQHQTSSSSAGSISSSNHSRNDSSPALLGVSNGADVSKAQVAHQSPHPMKDQQSCIANRQIVSNGKHNHADYVCVVQSTERKKSPSPNTKRSSSNSQHNSCSNKEPNTPPSTMSRHKEHESNESISAVTTTVSSSNSSVNATTASLSNNLNGSTGSSKSTSSVFSQQITNGTNNTLASTAVTVTTTATGSHTNSTSTTSSYSSTTSSRSSSPGISLTTFGLNSEGRGIPGAICFALGSDQKTGRNSQTNRSSNSSIISPTPDSVSGLQSQKDIKPPSGVKSPTIIINCAPAPAKVAEEHWWSVESPGRNANKQDGQSGKVVNSTWVRLMGGQANNRQGSGLPWRTARAVSGQHLIQTRRASQEESSNGTISPVSISSSTATFNYTPAVNSPPSSNFSSATNSAASSPPPNPNQPPCDDLRSMASKNITSAIMSYELNTKCEGGPTSSEGNTARVWPTRGEDNVNNDGVDTMTRKDFVCPSCQMLFPPERHLEFLDHFEVCRGPEYADL</sequence>
<feature type="compositionally biased region" description="Low complexity" evidence="1">
    <location>
        <begin position="397"/>
        <end position="412"/>
    </location>
</feature>
<feature type="compositionally biased region" description="Low complexity" evidence="1">
    <location>
        <begin position="660"/>
        <end position="676"/>
    </location>
</feature>